<protein>
    <submittedName>
        <fullName evidence="11">Mitochondrial Carrier (MC) Family</fullName>
    </submittedName>
</protein>
<comment type="subcellular location">
    <subcellularLocation>
        <location evidence="1">Mitochondrion membrane</location>
        <topology evidence="1">Multi-pass membrane protein</topology>
    </subcellularLocation>
</comment>
<accession>A0A1V9ZRM6</accession>
<reference evidence="11 12" key="1">
    <citation type="journal article" date="2014" name="Genome Biol. Evol.">
        <title>The secreted proteins of Achlya hypogyna and Thraustotheca clavata identify the ancestral oomycete secretome and reveal gene acquisitions by horizontal gene transfer.</title>
        <authorList>
            <person name="Misner I."/>
            <person name="Blouin N."/>
            <person name="Leonard G."/>
            <person name="Richards T.A."/>
            <person name="Lane C.E."/>
        </authorList>
    </citation>
    <scope>NUCLEOTIDE SEQUENCE [LARGE SCALE GENOMIC DNA]</scope>
    <source>
        <strain evidence="11 12">ATCC 34112</strain>
    </source>
</reference>
<proteinExistence type="inferred from homology"/>
<evidence type="ECO:0000256" key="5">
    <source>
        <dbReference type="ARBA" id="ARBA00022737"/>
    </source>
</evidence>
<dbReference type="PANTHER" id="PTHR45788">
    <property type="entry name" value="SUCCINATE/FUMARATE MITOCHONDRIAL TRANSPORTER-RELATED"/>
    <property type="match status" value="1"/>
</dbReference>
<evidence type="ECO:0000256" key="8">
    <source>
        <dbReference type="ARBA" id="ARBA00023136"/>
    </source>
</evidence>
<keyword evidence="4 9" id="KW-0812">Transmembrane</keyword>
<dbReference type="OrthoDB" id="44467at2759"/>
<name>A0A1V9ZRM6_9STRA</name>
<dbReference type="SUPFAM" id="SSF103506">
    <property type="entry name" value="Mitochondrial carrier"/>
    <property type="match status" value="1"/>
</dbReference>
<dbReference type="InterPro" id="IPR023395">
    <property type="entry name" value="MCP_dom_sf"/>
</dbReference>
<dbReference type="GO" id="GO:0006843">
    <property type="term" value="P:mitochondrial citrate transmembrane transport"/>
    <property type="evidence" value="ECO:0007669"/>
    <property type="project" value="TreeGrafter"/>
</dbReference>
<dbReference type="Gene3D" id="1.50.40.10">
    <property type="entry name" value="Mitochondrial carrier domain"/>
    <property type="match status" value="1"/>
</dbReference>
<evidence type="ECO:0000256" key="3">
    <source>
        <dbReference type="ARBA" id="ARBA00022448"/>
    </source>
</evidence>
<keyword evidence="6" id="KW-1133">Transmembrane helix</keyword>
<keyword evidence="12" id="KW-1185">Reference proteome</keyword>
<evidence type="ECO:0000256" key="4">
    <source>
        <dbReference type="ARBA" id="ARBA00022692"/>
    </source>
</evidence>
<dbReference type="Proteomes" id="UP000243217">
    <property type="component" value="Unassembled WGS sequence"/>
</dbReference>
<evidence type="ECO:0000256" key="2">
    <source>
        <dbReference type="ARBA" id="ARBA00006375"/>
    </source>
</evidence>
<dbReference type="Pfam" id="PF00153">
    <property type="entry name" value="Mito_carr"/>
    <property type="match status" value="2"/>
</dbReference>
<evidence type="ECO:0000256" key="7">
    <source>
        <dbReference type="ARBA" id="ARBA00023128"/>
    </source>
</evidence>
<dbReference type="InterPro" id="IPR018108">
    <property type="entry name" value="MCP_transmembrane"/>
</dbReference>
<evidence type="ECO:0000256" key="1">
    <source>
        <dbReference type="ARBA" id="ARBA00004225"/>
    </source>
</evidence>
<keyword evidence="8 9" id="KW-0472">Membrane</keyword>
<feature type="repeat" description="Solcar" evidence="9">
    <location>
        <begin position="184"/>
        <end position="270"/>
    </location>
</feature>
<dbReference type="InterPro" id="IPR049563">
    <property type="entry name" value="TXTP-like"/>
</dbReference>
<evidence type="ECO:0000256" key="9">
    <source>
        <dbReference type="PROSITE-ProRule" id="PRU00282"/>
    </source>
</evidence>
<keyword evidence="3 10" id="KW-0813">Transport</keyword>
<gene>
    <name evidence="11" type="ORF">THRCLA_05902</name>
</gene>
<dbReference type="EMBL" id="JNBS01001692">
    <property type="protein sequence ID" value="OQS00653.1"/>
    <property type="molecule type" value="Genomic_DNA"/>
</dbReference>
<comment type="similarity">
    <text evidence="2 10">Belongs to the mitochondrial carrier (TC 2.A.29) family.</text>
</comment>
<dbReference type="GO" id="GO:0071913">
    <property type="term" value="F:citrate secondary active transmembrane transporter activity"/>
    <property type="evidence" value="ECO:0007669"/>
    <property type="project" value="TreeGrafter"/>
</dbReference>
<organism evidence="11 12">
    <name type="scientific">Thraustotheca clavata</name>
    <dbReference type="NCBI Taxonomy" id="74557"/>
    <lineage>
        <taxon>Eukaryota</taxon>
        <taxon>Sar</taxon>
        <taxon>Stramenopiles</taxon>
        <taxon>Oomycota</taxon>
        <taxon>Saprolegniomycetes</taxon>
        <taxon>Saprolegniales</taxon>
        <taxon>Achlyaceae</taxon>
        <taxon>Thraustotheca</taxon>
    </lineage>
</organism>
<dbReference type="PANTHER" id="PTHR45788:SF4">
    <property type="entry name" value="TRICARBOXYLATE TRANSPORT PROTEIN, MITOCHONDRIAL"/>
    <property type="match status" value="1"/>
</dbReference>
<dbReference type="GO" id="GO:0031966">
    <property type="term" value="C:mitochondrial membrane"/>
    <property type="evidence" value="ECO:0007669"/>
    <property type="project" value="UniProtKB-SubCell"/>
</dbReference>
<evidence type="ECO:0000256" key="6">
    <source>
        <dbReference type="ARBA" id="ARBA00022989"/>
    </source>
</evidence>
<keyword evidence="5" id="KW-0677">Repeat</keyword>
<dbReference type="PROSITE" id="PS50920">
    <property type="entry name" value="SOLCAR"/>
    <property type="match status" value="2"/>
</dbReference>
<feature type="repeat" description="Solcar" evidence="9">
    <location>
        <begin position="84"/>
        <end position="165"/>
    </location>
</feature>
<sequence>MSPTDRRALYGVDHAIIGSLSGMAEVLIQQPTVYVKNALQQGQPLVFQPKVMYRGVGINCLSIAPICAVQFAANGVLGRYISPDDDIGRILTAMVAGALSSLLSSPAELVMTLQQRTGQSIGSTVQEIVKSHGITRLYRGLPLTMFREASWCACYLALGPVVSTKLHHLFPNTFGEKNTATTAQKTWAAMGGSIAAGLVAVLASQPIDTLKTIVQGNALDKAAPSLTNQAKQVWNKGGMNLYYKGTVPRGIRLIGAVFIMSGTKEYLEDKFSSYGV</sequence>
<evidence type="ECO:0000313" key="12">
    <source>
        <dbReference type="Proteomes" id="UP000243217"/>
    </source>
</evidence>
<dbReference type="AlphaFoldDB" id="A0A1V9ZRM6"/>
<comment type="caution">
    <text evidence="11">The sequence shown here is derived from an EMBL/GenBank/DDBJ whole genome shotgun (WGS) entry which is preliminary data.</text>
</comment>
<evidence type="ECO:0000256" key="10">
    <source>
        <dbReference type="RuleBase" id="RU000488"/>
    </source>
</evidence>
<keyword evidence="7" id="KW-0496">Mitochondrion</keyword>
<evidence type="ECO:0000313" key="11">
    <source>
        <dbReference type="EMBL" id="OQS00653.1"/>
    </source>
</evidence>